<keyword evidence="1" id="KW-1015">Disulfide bond</keyword>
<evidence type="ECO:0000259" key="3">
    <source>
        <dbReference type="PROSITE" id="PS51034"/>
    </source>
</evidence>
<dbReference type="Pfam" id="PF06119">
    <property type="entry name" value="NIDO"/>
    <property type="match status" value="7"/>
</dbReference>
<evidence type="ECO:0008006" key="7">
    <source>
        <dbReference type="Google" id="ProtNLM"/>
    </source>
</evidence>
<dbReference type="Pfam" id="PF00100">
    <property type="entry name" value="Zona_pellucida"/>
    <property type="match status" value="1"/>
</dbReference>
<dbReference type="GO" id="GO:0007160">
    <property type="term" value="P:cell-matrix adhesion"/>
    <property type="evidence" value="ECO:0007669"/>
    <property type="project" value="InterPro"/>
</dbReference>
<dbReference type="PROSITE" id="PS51034">
    <property type="entry name" value="ZP_2"/>
    <property type="match status" value="1"/>
</dbReference>
<dbReference type="InterPro" id="IPR003886">
    <property type="entry name" value="NIDO_dom"/>
</dbReference>
<organism evidence="5 6">
    <name type="scientific">Hemibagrus wyckioides</name>
    <dbReference type="NCBI Taxonomy" id="337641"/>
    <lineage>
        <taxon>Eukaryota</taxon>
        <taxon>Metazoa</taxon>
        <taxon>Chordata</taxon>
        <taxon>Craniata</taxon>
        <taxon>Vertebrata</taxon>
        <taxon>Euteleostomi</taxon>
        <taxon>Actinopterygii</taxon>
        <taxon>Neopterygii</taxon>
        <taxon>Teleostei</taxon>
        <taxon>Ostariophysi</taxon>
        <taxon>Siluriformes</taxon>
        <taxon>Bagridae</taxon>
        <taxon>Hemibagrus</taxon>
    </lineage>
</organism>
<evidence type="ECO:0000313" key="5">
    <source>
        <dbReference type="EMBL" id="KAG7325400.1"/>
    </source>
</evidence>
<feature type="domain" description="NIDO" evidence="4">
    <location>
        <begin position="453"/>
        <end position="588"/>
    </location>
</feature>
<dbReference type="InterPro" id="IPR052749">
    <property type="entry name" value="Alpha-tectorin"/>
</dbReference>
<dbReference type="Gene3D" id="2.60.40.4100">
    <property type="entry name" value="Zona pellucida, ZP-C domain"/>
    <property type="match status" value="1"/>
</dbReference>
<dbReference type="InterPro" id="IPR042235">
    <property type="entry name" value="ZP-C_dom"/>
</dbReference>
<sequence>MLCLATLLFMNGVATRETTYMRTTDTFTTSELPGSALFPVGPGATQLSLSDGQYQTIHLLQPFKYAGKTYSQFYLSMDGYVAFFIPNIDDALPNRYLGQDIIAPLWADLEVHHRGRWTYEQATSGSLIDQANREIARMSPYVPFSASWVFVATWENVPVEYSELQLASFQVVLASDGGDRSFVLMNYGTIPYIPSNYWLAGYCMENRHFVTLPVNYAYELSSASNVNIPGRWAIEFTDPSSTTAPPASTTTPIITTTGSALFPVGPGATQLSLSDGQYQTIHLLQPFKYAGKTYSQFYLSMDGYVAFFIPNIDDALPNRYLGQDIIAPLWADLEVHHRGRWTYEQATSGSLIDQANREIARMSPYVPFSASWVFVATWENVPVEYSELQLASFQVVLASDGGDRSFVLMNYGTIPYIPSNYWLLSMDGYVAFFIPNIDDALPNRYLGQDIIAPLWADLEVHHRGRWTYEQATSGSLIDQANREIARMSPYVPFSASWVFVATWENVPVEYSELQLASFQVVLASDGGDRSFVLMNYGTIPYIPSNYWLAGYCMENRHFVTLPVNYAYELSSASNVNIPGRWAIEFTDPSSTTAPPGSALFPVGPGATQLFLSDGQYQTIQLQQPFKYAGKTYTQFYLSMDGYVAFFVPNINDEVPSRYLGKDVIAPLWTDLDADSGGRWTYEQATSGPLIDQANQEISRTFSYVSFSASWVFVATWENVPLEFSSFLGASLQVVLASDGGDLSFVLMNYGTIPSIPSPYWLAGYDMEYNNFVTIPVNDTTELSSSTNVNIPGRWAFQFTDTSTTTAAPGSALFPVGPGATQLFLSDGQYETIQLQQPFKYAGKTYTQFYLSMDGYVAFFVPNINDEVPSRYLGKDVIAPLWTDLDADSGGRWTYEQATSGPLIDQANQEISRTFSYVSFSASWVFVATWENVPLEFSSFLGASLQVVLASDGGDLSFVLMNYGTIPSIPSPFWLAGYDMEYNNFVTIPVNDTTELSSSTNVNIPGRWAFQFTDTSTTTAAPGSALFPVGPGATQLFLSDGQYETIQLQQPFKYAGKTYTQFYLSMDGYVAFFVPNINDEVPNRYLGKDVIAPLWTDLDADSGGRWTYEQATSGPLIDQANQEISRTFSYVSFSASWVFVATWENVPLEFSSFLGASLQVVLASDGGDLSFVLMNYGTIPSIPSPYWLAGYDMEYNNFVTIPVNDTTELSSSSNVNIPGRWAFQFTDTSTTTAAPGSALFPVGPGATQLFLSDGQYQTIQLQQPFKYAGKTYTQFYLSMDGYVAFFVPNINDEVPNRYLGKDVIAPLWTDLDADSGGRWTYEQATSGPLIDQANQEISRTFSYVSFSASWVFVATWENVPLEFSSFLGASLQVALASDGGDLSFVLMNYGTIPSIPSPYWLAGYDMEYNNFVTIPVNDTTELSSSTNVNIPGRWAFQFTASTTTPATTTLAPCQILNCAWDEVCRQINGVYGCACGYITTSSPNIYDAIETCSGSTGSLSLSRCQLFEAGYSADVLHLNDQICKGEIQNNRLVFKFDSNANMCGTTLENNATHIIFKNSVGSPNTTGIISRSGGINITFSCVYPIIQSISMPTDMEAKGGVISKQLSTEGTYQILMKPYTDSSFLVPYSGNVTLEVNHQMYIAVEVDQFDSTQIALVLDNCWATPVNQTDYSVRWDLIINECPNPNDGTVSVLQNGVSTSSHFSFRMFTFTGFSAKIYLHCQVHLCLQKTSNCALPCPLQRSRRRRSVDFYDSAAITMKF</sequence>
<dbReference type="SMART" id="SM00241">
    <property type="entry name" value="ZP"/>
    <property type="match status" value="1"/>
</dbReference>
<evidence type="ECO:0000259" key="4">
    <source>
        <dbReference type="PROSITE" id="PS51220"/>
    </source>
</evidence>
<dbReference type="Pfam" id="PF23344">
    <property type="entry name" value="ZP-N"/>
    <property type="match status" value="1"/>
</dbReference>
<feature type="domain" description="NIDO" evidence="4">
    <location>
        <begin position="666"/>
        <end position="801"/>
    </location>
</feature>
<proteinExistence type="predicted"/>
<dbReference type="PROSITE" id="PS51220">
    <property type="entry name" value="NIDO"/>
    <property type="match status" value="7"/>
</dbReference>
<dbReference type="InterPro" id="IPR001507">
    <property type="entry name" value="ZP_dom"/>
</dbReference>
<dbReference type="InterPro" id="IPR055355">
    <property type="entry name" value="ZP-C"/>
</dbReference>
<keyword evidence="2" id="KW-0732">Signal</keyword>
<reference evidence="5 6" key="1">
    <citation type="submission" date="2021-06" db="EMBL/GenBank/DDBJ databases">
        <title>Chromosome-level genome assembly of the red-tail catfish (Hemibagrus wyckioides).</title>
        <authorList>
            <person name="Shao F."/>
        </authorList>
    </citation>
    <scope>NUCLEOTIDE SEQUENCE [LARGE SCALE GENOMIC DNA]</scope>
    <source>
        <strain evidence="5">EC202008001</strain>
        <tissue evidence="5">Blood</tissue>
    </source>
</reference>
<dbReference type="OrthoDB" id="9987373at2759"/>
<feature type="domain" description="NIDO" evidence="4">
    <location>
        <begin position="879"/>
        <end position="1014"/>
    </location>
</feature>
<comment type="caution">
    <text evidence="5">The sequence shown here is derived from an EMBL/GenBank/DDBJ whole genome shotgun (WGS) entry which is preliminary data.</text>
</comment>
<feature type="domain" description="NIDO" evidence="4">
    <location>
        <begin position="104"/>
        <end position="239"/>
    </location>
</feature>
<dbReference type="SMART" id="SM00539">
    <property type="entry name" value="NIDO"/>
    <property type="match status" value="7"/>
</dbReference>
<dbReference type="EMBL" id="JAHKSW010000013">
    <property type="protein sequence ID" value="KAG7325400.1"/>
    <property type="molecule type" value="Genomic_DNA"/>
</dbReference>
<dbReference type="InterPro" id="IPR055356">
    <property type="entry name" value="ZP-N"/>
</dbReference>
<evidence type="ECO:0000313" key="6">
    <source>
        <dbReference type="Proteomes" id="UP000824219"/>
    </source>
</evidence>
<evidence type="ECO:0000256" key="2">
    <source>
        <dbReference type="SAM" id="SignalP"/>
    </source>
</evidence>
<keyword evidence="6" id="KW-1185">Reference proteome</keyword>
<dbReference type="PANTHER" id="PTHR46160">
    <property type="entry name" value="ALPHA-TECTORIN-RELATED"/>
    <property type="match status" value="1"/>
</dbReference>
<dbReference type="Proteomes" id="UP000824219">
    <property type="component" value="Linkage Group LG13"/>
</dbReference>
<protein>
    <recommendedName>
        <fullName evidence="7">Alpha-tectorin</fullName>
    </recommendedName>
</protein>
<feature type="signal peptide" evidence="2">
    <location>
        <begin position="1"/>
        <end position="15"/>
    </location>
</feature>
<accession>A0A9D3SIU9</accession>
<evidence type="ECO:0000256" key="1">
    <source>
        <dbReference type="ARBA" id="ARBA00023157"/>
    </source>
</evidence>
<feature type="domain" description="NIDO" evidence="4">
    <location>
        <begin position="328"/>
        <end position="454"/>
    </location>
</feature>
<feature type="chain" id="PRO_5039682276" description="Alpha-tectorin" evidence="2">
    <location>
        <begin position="16"/>
        <end position="1759"/>
    </location>
</feature>
<name>A0A9D3SIU9_9TELE</name>
<gene>
    <name evidence="5" type="ORF">KOW79_011716</name>
</gene>
<dbReference type="PANTHER" id="PTHR46160:SF9">
    <property type="entry name" value="PROTEIN PRY2-RELATED"/>
    <property type="match status" value="1"/>
</dbReference>
<dbReference type="Gene3D" id="2.60.40.3210">
    <property type="entry name" value="Zona pellucida, ZP-N domain"/>
    <property type="match status" value="1"/>
</dbReference>
<feature type="domain" description="ZP" evidence="3">
    <location>
        <begin position="1490"/>
        <end position="1743"/>
    </location>
</feature>
<feature type="domain" description="NIDO" evidence="4">
    <location>
        <begin position="1305"/>
        <end position="1440"/>
    </location>
</feature>
<feature type="domain" description="NIDO" evidence="4">
    <location>
        <begin position="1092"/>
        <end position="1227"/>
    </location>
</feature>